<proteinExistence type="predicted"/>
<name>A0ABQ1KHC2_9GAMM</name>
<organism evidence="1 2">
    <name type="scientific">Marinobacterium zhoushanense</name>
    <dbReference type="NCBI Taxonomy" id="1679163"/>
    <lineage>
        <taxon>Bacteria</taxon>
        <taxon>Pseudomonadati</taxon>
        <taxon>Pseudomonadota</taxon>
        <taxon>Gammaproteobacteria</taxon>
        <taxon>Oceanospirillales</taxon>
        <taxon>Oceanospirillaceae</taxon>
        <taxon>Marinobacterium</taxon>
    </lineage>
</organism>
<sequence>MKPRDLLLLNVVEYVEPQLETIGFRFSSRGIAFKRASSIGNQEISFSLSKWDSEDDCDFWTMWSATSLKYKKWYQKEWGRTPANIALGGDCDWNLPGWPRAVADHFHLSNHSNDESEMAMLMDAIINIGIPYLDSISDWEGAAHHLVQQSLLFSKAADFLMISGKMAAAEEVLLSGLSVYQSEGKVDQLGELAEIQIRLKRYF</sequence>
<evidence type="ECO:0000313" key="1">
    <source>
        <dbReference type="EMBL" id="GGB99146.1"/>
    </source>
</evidence>
<accession>A0ABQ1KHC2</accession>
<evidence type="ECO:0000313" key="2">
    <source>
        <dbReference type="Proteomes" id="UP000629025"/>
    </source>
</evidence>
<reference evidence="2" key="1">
    <citation type="journal article" date="2019" name="Int. J. Syst. Evol. Microbiol.">
        <title>The Global Catalogue of Microorganisms (GCM) 10K type strain sequencing project: providing services to taxonomists for standard genome sequencing and annotation.</title>
        <authorList>
            <consortium name="The Broad Institute Genomics Platform"/>
            <consortium name="The Broad Institute Genome Sequencing Center for Infectious Disease"/>
            <person name="Wu L."/>
            <person name="Ma J."/>
        </authorList>
    </citation>
    <scope>NUCLEOTIDE SEQUENCE [LARGE SCALE GENOMIC DNA]</scope>
    <source>
        <strain evidence="2">CGMCC 1.15341</strain>
    </source>
</reference>
<evidence type="ECO:0008006" key="3">
    <source>
        <dbReference type="Google" id="ProtNLM"/>
    </source>
</evidence>
<gene>
    <name evidence="1" type="ORF">GCM10011352_26640</name>
</gene>
<dbReference type="RefSeq" id="WP_188749115.1">
    <property type="nucleotide sequence ID" value="NZ_BMIJ01000005.1"/>
</dbReference>
<protein>
    <recommendedName>
        <fullName evidence="3">DUF4304 domain-containing protein</fullName>
    </recommendedName>
</protein>
<dbReference type="EMBL" id="BMIJ01000005">
    <property type="protein sequence ID" value="GGB99146.1"/>
    <property type="molecule type" value="Genomic_DNA"/>
</dbReference>
<comment type="caution">
    <text evidence="1">The sequence shown here is derived from an EMBL/GenBank/DDBJ whole genome shotgun (WGS) entry which is preliminary data.</text>
</comment>
<keyword evidence="2" id="KW-1185">Reference proteome</keyword>
<dbReference type="Proteomes" id="UP000629025">
    <property type="component" value="Unassembled WGS sequence"/>
</dbReference>